<evidence type="ECO:0000313" key="2">
    <source>
        <dbReference type="Proteomes" id="UP000007844"/>
    </source>
</evidence>
<keyword evidence="1" id="KW-0808">Transferase</keyword>
<dbReference type="KEGG" id="daf:Desaf_3810"/>
<dbReference type="InterPro" id="IPR019410">
    <property type="entry name" value="Methyltransf_16"/>
</dbReference>
<dbReference type="STRING" id="690850.Desaf_3810"/>
<protein>
    <submittedName>
        <fullName evidence="1">Methyltransferase small</fullName>
    </submittedName>
</protein>
<dbReference type="HOGENOM" id="CLU_082963_0_0_7"/>
<dbReference type="Pfam" id="PF10294">
    <property type="entry name" value="Methyltransf_16"/>
    <property type="match status" value="1"/>
</dbReference>
<dbReference type="RefSeq" id="WP_014261678.1">
    <property type="nucleotide sequence ID" value="NC_016629.1"/>
</dbReference>
<sequence>MNTTRHTRGKPSQESSLNITLDAPLDELLAAAKSRYEVAFEPVKIGGHTLEILQLTNMGSYVEALAAQLTPGDSLELPFWARIWRSSFLLSYFVQRLPAEGRSMLEIGAGVGLCGLFAAKHGFEVTLTDIHPDALLFTQINILKNGLQERARVASADFTQDRLGRRFDIVLGSEVLYKEDTYRPLCKFLLDHVADAPEAEIVLAKEFTRKATKFFNLAEREFNIKSQDIGYKSDTQAGDQEKHLCTIYRLSPKKITPPRIG</sequence>
<dbReference type="GO" id="GO:0032259">
    <property type="term" value="P:methylation"/>
    <property type="evidence" value="ECO:0007669"/>
    <property type="project" value="UniProtKB-KW"/>
</dbReference>
<dbReference type="eggNOG" id="COG2890">
    <property type="taxonomic scope" value="Bacteria"/>
</dbReference>
<name>F3Z0J9_DESAF</name>
<keyword evidence="2" id="KW-1185">Reference proteome</keyword>
<dbReference type="InterPro" id="IPR029063">
    <property type="entry name" value="SAM-dependent_MTases_sf"/>
</dbReference>
<dbReference type="AlphaFoldDB" id="F3Z0J9"/>
<evidence type="ECO:0000313" key="1">
    <source>
        <dbReference type="EMBL" id="EGJ52086.1"/>
    </source>
</evidence>
<organism evidence="1 2">
    <name type="scientific">Desulfocurvibacter africanus subsp. africanus str. Walvis Bay</name>
    <dbReference type="NCBI Taxonomy" id="690850"/>
    <lineage>
        <taxon>Bacteria</taxon>
        <taxon>Pseudomonadati</taxon>
        <taxon>Thermodesulfobacteriota</taxon>
        <taxon>Desulfovibrionia</taxon>
        <taxon>Desulfovibrionales</taxon>
        <taxon>Desulfovibrionaceae</taxon>
        <taxon>Desulfocurvibacter</taxon>
    </lineage>
</organism>
<dbReference type="SUPFAM" id="SSF53335">
    <property type="entry name" value="S-adenosyl-L-methionine-dependent methyltransferases"/>
    <property type="match status" value="1"/>
</dbReference>
<dbReference type="PANTHER" id="PTHR14614">
    <property type="entry name" value="HEPATOCELLULAR CARCINOMA-ASSOCIATED ANTIGEN"/>
    <property type="match status" value="1"/>
</dbReference>
<gene>
    <name evidence="1" type="ORF">Desaf_3810</name>
</gene>
<keyword evidence="1" id="KW-0489">Methyltransferase</keyword>
<proteinExistence type="predicted"/>
<dbReference type="GO" id="GO:0008168">
    <property type="term" value="F:methyltransferase activity"/>
    <property type="evidence" value="ECO:0007669"/>
    <property type="project" value="UniProtKB-KW"/>
</dbReference>
<reference evidence="1 2" key="1">
    <citation type="journal article" date="2011" name="J. Bacteriol.">
        <title>Genome sequence of the mercury-methylating and pleomorphic Desulfovibrio africanus Strain Walvis Bay.</title>
        <authorList>
            <person name="Brown S.D."/>
            <person name="Wall J.D."/>
            <person name="Kucken A.M."/>
            <person name="Gilmour C.C."/>
            <person name="Podar M."/>
            <person name="Brandt C.C."/>
            <person name="Teshima H."/>
            <person name="Detter J.C."/>
            <person name="Han C.S."/>
            <person name="Land M.L."/>
            <person name="Lucas S."/>
            <person name="Han J."/>
            <person name="Pennacchio L."/>
            <person name="Nolan M."/>
            <person name="Pitluck S."/>
            <person name="Woyke T."/>
            <person name="Goodwin L."/>
            <person name="Palumbo A.V."/>
            <person name="Elias D.A."/>
        </authorList>
    </citation>
    <scope>NUCLEOTIDE SEQUENCE [LARGE SCALE GENOMIC DNA]</scope>
    <source>
        <strain evidence="1 2">Walvis Bay</strain>
    </source>
</reference>
<accession>F3Z0J9</accession>
<dbReference type="EMBL" id="CP003221">
    <property type="protein sequence ID" value="EGJ52086.1"/>
    <property type="molecule type" value="Genomic_DNA"/>
</dbReference>
<dbReference type="Gene3D" id="3.40.50.150">
    <property type="entry name" value="Vaccinia Virus protein VP39"/>
    <property type="match status" value="1"/>
</dbReference>
<dbReference type="Proteomes" id="UP000007844">
    <property type="component" value="Chromosome"/>
</dbReference>
<dbReference type="CDD" id="cd02440">
    <property type="entry name" value="AdoMet_MTases"/>
    <property type="match status" value="1"/>
</dbReference>